<keyword evidence="2" id="KW-0731">Sigma factor</keyword>
<feature type="domain" description="RNA polymerase sigma-70 region 2" evidence="6">
    <location>
        <begin position="30"/>
        <end position="97"/>
    </location>
</feature>
<dbReference type="InterPro" id="IPR039425">
    <property type="entry name" value="RNA_pol_sigma-70-like"/>
</dbReference>
<accession>A0ABT4A7W9</accession>
<evidence type="ECO:0000313" key="7">
    <source>
        <dbReference type="EMBL" id="MCY1077049.1"/>
    </source>
</evidence>
<keyword evidence="3" id="KW-0238">DNA-binding</keyword>
<dbReference type="PANTHER" id="PTHR43133:SF8">
    <property type="entry name" value="RNA POLYMERASE SIGMA FACTOR HI_1459-RELATED"/>
    <property type="match status" value="1"/>
</dbReference>
<evidence type="ECO:0000256" key="1">
    <source>
        <dbReference type="ARBA" id="ARBA00023015"/>
    </source>
</evidence>
<dbReference type="PANTHER" id="PTHR43133">
    <property type="entry name" value="RNA POLYMERASE ECF-TYPE SIGMA FACTO"/>
    <property type="match status" value="1"/>
</dbReference>
<organism evidence="7 8">
    <name type="scientific">Archangium lansingense</name>
    <dbReference type="NCBI Taxonomy" id="2995310"/>
    <lineage>
        <taxon>Bacteria</taxon>
        <taxon>Pseudomonadati</taxon>
        <taxon>Myxococcota</taxon>
        <taxon>Myxococcia</taxon>
        <taxon>Myxococcales</taxon>
        <taxon>Cystobacterineae</taxon>
        <taxon>Archangiaceae</taxon>
        <taxon>Archangium</taxon>
    </lineage>
</organism>
<evidence type="ECO:0000256" key="3">
    <source>
        <dbReference type="ARBA" id="ARBA00023125"/>
    </source>
</evidence>
<comment type="caution">
    <text evidence="7">The sequence shown here is derived from an EMBL/GenBank/DDBJ whole genome shotgun (WGS) entry which is preliminary data.</text>
</comment>
<protein>
    <submittedName>
        <fullName evidence="7">Sigma-70 family RNA polymerase sigma factor</fullName>
    </submittedName>
</protein>
<keyword evidence="5" id="KW-0175">Coiled coil</keyword>
<keyword evidence="4" id="KW-0804">Transcription</keyword>
<dbReference type="EMBL" id="JAPNKA010000001">
    <property type="protein sequence ID" value="MCY1077049.1"/>
    <property type="molecule type" value="Genomic_DNA"/>
</dbReference>
<evidence type="ECO:0000259" key="6">
    <source>
        <dbReference type="Pfam" id="PF04542"/>
    </source>
</evidence>
<dbReference type="Pfam" id="PF04542">
    <property type="entry name" value="Sigma70_r2"/>
    <property type="match status" value="1"/>
</dbReference>
<dbReference type="RefSeq" id="WP_267535902.1">
    <property type="nucleotide sequence ID" value="NZ_JAPNKA010000001.1"/>
</dbReference>
<dbReference type="Proteomes" id="UP001207654">
    <property type="component" value="Unassembled WGS sequence"/>
</dbReference>
<evidence type="ECO:0000313" key="8">
    <source>
        <dbReference type="Proteomes" id="UP001207654"/>
    </source>
</evidence>
<dbReference type="InterPro" id="IPR014284">
    <property type="entry name" value="RNA_pol_sigma-70_dom"/>
</dbReference>
<gene>
    <name evidence="7" type="ORF">OV287_21450</name>
</gene>
<dbReference type="NCBIfam" id="TIGR02937">
    <property type="entry name" value="sigma70-ECF"/>
    <property type="match status" value="1"/>
</dbReference>
<keyword evidence="1" id="KW-0805">Transcription regulation</keyword>
<reference evidence="7 8" key="1">
    <citation type="submission" date="2022-11" db="EMBL/GenBank/DDBJ databases">
        <title>Minimal conservation of predation-associated metabolite biosynthetic gene clusters underscores biosynthetic potential of Myxococcota including descriptions for ten novel species: Archangium lansinium sp. nov., Myxococcus landrumus sp. nov., Nannocystis bai.</title>
        <authorList>
            <person name="Ahearne A."/>
            <person name="Stevens C."/>
            <person name="Phillips K."/>
        </authorList>
    </citation>
    <scope>NUCLEOTIDE SEQUENCE [LARGE SCALE GENOMIC DNA]</scope>
    <source>
        <strain evidence="7 8">MIWBW</strain>
    </source>
</reference>
<dbReference type="SUPFAM" id="SSF88946">
    <property type="entry name" value="Sigma2 domain of RNA polymerase sigma factors"/>
    <property type="match status" value="1"/>
</dbReference>
<evidence type="ECO:0000256" key="4">
    <source>
        <dbReference type="ARBA" id="ARBA00023163"/>
    </source>
</evidence>
<name>A0ABT4A7W9_9BACT</name>
<evidence type="ECO:0000256" key="2">
    <source>
        <dbReference type="ARBA" id="ARBA00023082"/>
    </source>
</evidence>
<keyword evidence="8" id="KW-1185">Reference proteome</keyword>
<dbReference type="InterPro" id="IPR013325">
    <property type="entry name" value="RNA_pol_sigma_r2"/>
</dbReference>
<proteinExistence type="predicted"/>
<dbReference type="Gene3D" id="1.10.1740.10">
    <property type="match status" value="1"/>
</dbReference>
<feature type="coiled-coil region" evidence="5">
    <location>
        <begin position="174"/>
        <end position="201"/>
    </location>
</feature>
<dbReference type="InterPro" id="IPR007627">
    <property type="entry name" value="RNA_pol_sigma70_r2"/>
</dbReference>
<sequence length="212" mass="24310">MPGEEREELEREIRHLLASGDHEGAATRAIRGYGAEIFGFLHAFHRDEEDAAEVFSCFSERLWRALPTFQGDSSFRTWVYTLARHASLNYRRDLRRRELRQQPLPEDSARSALVARIRSETVSYLRSERQARFAGLRESLPSEDQALLILRVDRGLAWNELARVLNDSGQPLGEPELKREAARLRKRFQLLKERLLELGRRAGVVSDEGGGA</sequence>
<evidence type="ECO:0000256" key="5">
    <source>
        <dbReference type="SAM" id="Coils"/>
    </source>
</evidence>